<sequence length="90" mass="9261">MRPTRLIGLALMAASLGAAPLAAQTADPGAPLPGPRTNEPTSTGTTTRTITSTGQTKPPGRAAAPREGNQPDRIKEINRRIDTGICIGCN</sequence>
<organism evidence="3 4">
    <name type="scientific">Methylobacterium nodulans (strain LMG 21967 / CNCM I-2342 / ORS 2060)</name>
    <dbReference type="NCBI Taxonomy" id="460265"/>
    <lineage>
        <taxon>Bacteria</taxon>
        <taxon>Pseudomonadati</taxon>
        <taxon>Pseudomonadota</taxon>
        <taxon>Alphaproteobacteria</taxon>
        <taxon>Hyphomicrobiales</taxon>
        <taxon>Methylobacteriaceae</taxon>
        <taxon>Methylobacterium</taxon>
    </lineage>
</organism>
<gene>
    <name evidence="3" type="ordered locus">Mnod_5207</name>
</gene>
<feature type="region of interest" description="Disordered" evidence="1">
    <location>
        <begin position="22"/>
        <end position="76"/>
    </location>
</feature>
<keyword evidence="2" id="KW-0732">Signal</keyword>
<dbReference type="STRING" id="460265.Mnod_5207"/>
<reference evidence="3 4" key="1">
    <citation type="submission" date="2009-01" db="EMBL/GenBank/DDBJ databases">
        <title>Complete sequence of chromosome of Methylobacterium nodulans ORS 2060.</title>
        <authorList>
            <consortium name="US DOE Joint Genome Institute"/>
            <person name="Lucas S."/>
            <person name="Copeland A."/>
            <person name="Lapidus A."/>
            <person name="Glavina del Rio T."/>
            <person name="Dalin E."/>
            <person name="Tice H."/>
            <person name="Bruce D."/>
            <person name="Goodwin L."/>
            <person name="Pitluck S."/>
            <person name="Sims D."/>
            <person name="Brettin T."/>
            <person name="Detter J.C."/>
            <person name="Han C."/>
            <person name="Larimer F."/>
            <person name="Land M."/>
            <person name="Hauser L."/>
            <person name="Kyrpides N."/>
            <person name="Ivanova N."/>
            <person name="Marx C.J."/>
            <person name="Richardson P."/>
        </authorList>
    </citation>
    <scope>NUCLEOTIDE SEQUENCE [LARGE SCALE GENOMIC DNA]</scope>
    <source>
        <strain evidence="4">LMG 21967 / CNCM I-2342 / ORS 2060</strain>
    </source>
</reference>
<dbReference type="KEGG" id="mno:Mnod_5207"/>
<dbReference type="OrthoDB" id="8003191at2"/>
<feature type="chain" id="PRO_5002871926" evidence="2">
    <location>
        <begin position="19"/>
        <end position="90"/>
    </location>
</feature>
<evidence type="ECO:0000313" key="3">
    <source>
        <dbReference type="EMBL" id="ACL60053.1"/>
    </source>
</evidence>
<dbReference type="Proteomes" id="UP000008207">
    <property type="component" value="Chromosome"/>
</dbReference>
<name>B8IK40_METNO</name>
<accession>B8IK40</accession>
<feature type="compositionally biased region" description="Low complexity" evidence="1">
    <location>
        <begin position="22"/>
        <end position="56"/>
    </location>
</feature>
<evidence type="ECO:0000256" key="2">
    <source>
        <dbReference type="SAM" id="SignalP"/>
    </source>
</evidence>
<evidence type="ECO:0000256" key="1">
    <source>
        <dbReference type="SAM" id="MobiDB-lite"/>
    </source>
</evidence>
<proteinExistence type="predicted"/>
<evidence type="ECO:0000313" key="4">
    <source>
        <dbReference type="Proteomes" id="UP000008207"/>
    </source>
</evidence>
<dbReference type="HOGENOM" id="CLU_2508936_0_0_5"/>
<dbReference type="RefSeq" id="WP_015931671.1">
    <property type="nucleotide sequence ID" value="NC_011894.1"/>
</dbReference>
<protein>
    <submittedName>
        <fullName evidence="3">Uncharacterized protein</fullName>
    </submittedName>
</protein>
<dbReference type="EMBL" id="CP001349">
    <property type="protein sequence ID" value="ACL60053.1"/>
    <property type="molecule type" value="Genomic_DNA"/>
</dbReference>
<dbReference type="AlphaFoldDB" id="B8IK40"/>
<keyword evidence="4" id="KW-1185">Reference proteome</keyword>
<dbReference type="eggNOG" id="ENOG5030WFR">
    <property type="taxonomic scope" value="Bacteria"/>
</dbReference>
<feature type="signal peptide" evidence="2">
    <location>
        <begin position="1"/>
        <end position="18"/>
    </location>
</feature>